<dbReference type="InterPro" id="IPR045028">
    <property type="entry name" value="DinG/Rad3-like"/>
</dbReference>
<dbReference type="GO" id="GO:0046872">
    <property type="term" value="F:metal ion binding"/>
    <property type="evidence" value="ECO:0007669"/>
    <property type="project" value="UniProtKB-KW"/>
</dbReference>
<evidence type="ECO:0000256" key="13">
    <source>
        <dbReference type="ARBA" id="ARBA00038058"/>
    </source>
</evidence>
<evidence type="ECO:0000313" key="15">
    <source>
        <dbReference type="EMBL" id="AJA52216.1"/>
    </source>
</evidence>
<name>A0A0H3J8H3_CLOPA</name>
<dbReference type="EC" id="3.6.4.12" evidence="15"/>
<keyword evidence="6 15" id="KW-0347">Helicase</keyword>
<keyword evidence="7" id="KW-0067">ATP-binding</keyword>
<dbReference type="KEGG" id="cpae:CPAST_c21580"/>
<dbReference type="InterPro" id="IPR042493">
    <property type="entry name" value="XPD_DNA_FeS"/>
</dbReference>
<keyword evidence="3" id="KW-0547">Nucleotide-binding</keyword>
<keyword evidence="2" id="KW-0479">Metal-binding</keyword>
<evidence type="ECO:0000256" key="9">
    <source>
        <dbReference type="ARBA" id="ARBA00023014"/>
    </source>
</evidence>
<dbReference type="AlphaFoldDB" id="A0A0H3J8H3"/>
<proteinExistence type="inferred from homology"/>
<dbReference type="Pfam" id="PF13307">
    <property type="entry name" value="Helicase_C_2"/>
    <property type="match status" value="1"/>
</dbReference>
<evidence type="ECO:0000256" key="10">
    <source>
        <dbReference type="ARBA" id="ARBA00023125"/>
    </source>
</evidence>
<evidence type="ECO:0000313" key="17">
    <source>
        <dbReference type="Proteomes" id="UP000028042"/>
    </source>
</evidence>
<keyword evidence="12" id="KW-0413">Isomerase</keyword>
<accession>A0A0H3J8H3</accession>
<evidence type="ECO:0000256" key="4">
    <source>
        <dbReference type="ARBA" id="ARBA00022763"/>
    </source>
</evidence>
<evidence type="ECO:0000256" key="6">
    <source>
        <dbReference type="ARBA" id="ARBA00022806"/>
    </source>
</evidence>
<dbReference type="PROSITE" id="PS51193">
    <property type="entry name" value="HELICASE_ATP_BIND_2"/>
    <property type="match status" value="1"/>
</dbReference>
<keyword evidence="18" id="KW-1185">Reference proteome</keyword>
<dbReference type="KEGG" id="cpat:CLPA_c21580"/>
<dbReference type="PANTHER" id="PTHR11472">
    <property type="entry name" value="DNA REPAIR DEAD HELICASE RAD3/XP-D SUBFAMILY MEMBER"/>
    <property type="match status" value="1"/>
</dbReference>
<dbReference type="InterPro" id="IPR006555">
    <property type="entry name" value="ATP-dep_Helicase_C"/>
</dbReference>
<comment type="similarity">
    <text evidence="13">Belongs to the helicase family. DinG subfamily.</text>
</comment>
<dbReference type="GO" id="GO:0005524">
    <property type="term" value="F:ATP binding"/>
    <property type="evidence" value="ECO:0007669"/>
    <property type="project" value="UniProtKB-KW"/>
</dbReference>
<evidence type="ECO:0000313" key="16">
    <source>
        <dbReference type="EMBL" id="KRU11774.1"/>
    </source>
</evidence>
<dbReference type="GO" id="GO:0016818">
    <property type="term" value="F:hydrolase activity, acting on acid anhydrides, in phosphorus-containing anhydrides"/>
    <property type="evidence" value="ECO:0007669"/>
    <property type="project" value="InterPro"/>
</dbReference>
<dbReference type="SUPFAM" id="SSF52540">
    <property type="entry name" value="P-loop containing nucleoside triphosphate hydrolases"/>
    <property type="match status" value="2"/>
</dbReference>
<organism evidence="15 18">
    <name type="scientific">Clostridium pasteurianum DSM 525 = ATCC 6013</name>
    <dbReference type="NCBI Taxonomy" id="1262449"/>
    <lineage>
        <taxon>Bacteria</taxon>
        <taxon>Bacillati</taxon>
        <taxon>Bacillota</taxon>
        <taxon>Clostridia</taxon>
        <taxon>Eubacteriales</taxon>
        <taxon>Clostridiaceae</taxon>
        <taxon>Clostridium</taxon>
    </lineage>
</organism>
<keyword evidence="5 15" id="KW-0378">Hydrolase</keyword>
<dbReference type="InterPro" id="IPR010614">
    <property type="entry name" value="RAD3-like_helicase_DEAD"/>
</dbReference>
<keyword evidence="4" id="KW-0227">DNA damage</keyword>
<dbReference type="GO" id="GO:0006281">
    <property type="term" value="P:DNA repair"/>
    <property type="evidence" value="ECO:0007669"/>
    <property type="project" value="UniProtKB-KW"/>
</dbReference>
<evidence type="ECO:0000256" key="2">
    <source>
        <dbReference type="ARBA" id="ARBA00022723"/>
    </source>
</evidence>
<evidence type="ECO:0000256" key="5">
    <source>
        <dbReference type="ARBA" id="ARBA00022801"/>
    </source>
</evidence>
<dbReference type="InterPro" id="IPR027417">
    <property type="entry name" value="P-loop_NTPase"/>
</dbReference>
<evidence type="ECO:0000256" key="3">
    <source>
        <dbReference type="ARBA" id="ARBA00022741"/>
    </source>
</evidence>
<evidence type="ECO:0000256" key="1">
    <source>
        <dbReference type="ARBA" id="ARBA00022485"/>
    </source>
</evidence>
<reference evidence="16 17" key="3">
    <citation type="journal article" name="Genome Announc.">
        <title>Improved Draft Genome Sequence of Clostridium pasteurianum Strain ATCC 6013 (DSM 525) Using a Hybrid Next-Generation Sequencing Approach.</title>
        <authorList>
            <person name="Pyne M.E."/>
            <person name="Utturkar S."/>
            <person name="Brown S.D."/>
            <person name="Moo-Young M."/>
            <person name="Chung D.A."/>
            <person name="Chou C.P."/>
        </authorList>
    </citation>
    <scope>NUCLEOTIDE SEQUENCE [LARGE SCALE GENOMIC DNA]</scope>
    <source>
        <strain evidence="16 17">ATCC 6013</strain>
    </source>
</reference>
<keyword evidence="9" id="KW-0411">Iron-sulfur</keyword>
<dbReference type="Proteomes" id="UP000028042">
    <property type="component" value="Unassembled WGS sequence"/>
</dbReference>
<dbReference type="SMART" id="SM00488">
    <property type="entry name" value="DEXDc2"/>
    <property type="match status" value="1"/>
</dbReference>
<sequence>MSSITNIKVSVRDLIEFVLRSGDLIFTFSGGSRNIDAIKIHQKIQNSSGDNYNSEVSISYIILKDNISLEINGRIDGVIIGEKNIIIDEIKTTTNDLDNINEDYNDMHWAQVKCYAYFYCVNKNLNTIDTRLTYYQMDSGAIKYLLKSYSIEELEKFFMGIIDKYIYWAKLQKNWIEVRDSSIKRILFPYGEYRLGQRKLAVAVYTSIKENKKIFIKAPTGIGKTMSTIFPACKALGEGIISKIFYATSKNITGKEVEKAFTLLNKKGLEFKVVWITAKDKICFNEERNCNPDLCDYAKGHFDRVNNALKDILNENIITREVIEKYSSKYRVCPFELSLDLTDWCDCVVCDYNYIFDPKVYLRRFFSEEGGDYCLLVDEAHNLVDRARDMYSAELYKKDILSLKNKCKGISSLLYKSLNKINSYFIQEREKCEKNNLEIEVEKTSPKEIIPLLKSFIYQVEKFLAANEKSVIKEDILEIYFTFNSFIRAYEIYNDKYVTYRQKLKDEVLLKIFCIDTSEVIGNCIKKAKAVVFFSATLTPMNYFIYLLGGDKDSYRINLPSPFKRENLCLLLDDSVSTKYINRKYSYKNIISIIYRCITERKGNYFVFFPSYVYMKSVFDIFCERYSKINVICQKNSMNEDEKNSFLRLFSEKNEETLIGFAVMGGVFSEGIDLAGEKLIGAIIVGVGLPKISLERNLIKEYFNENKRNGFLYSYVYPGINKVLQSAGRVIRTESDKGIIVLIDERYSENTYKKLLPAEWASIININNITKNLNNVIREFWYKE</sequence>
<keyword evidence="11" id="KW-0234">DNA repair</keyword>
<evidence type="ECO:0000259" key="14">
    <source>
        <dbReference type="PROSITE" id="PS51193"/>
    </source>
</evidence>
<dbReference type="InterPro" id="IPR014013">
    <property type="entry name" value="Helic_SF1/SF2_ATP-bd_DinG/Rad3"/>
</dbReference>
<dbReference type="GO" id="GO:0003677">
    <property type="term" value="F:DNA binding"/>
    <property type="evidence" value="ECO:0007669"/>
    <property type="project" value="UniProtKB-KW"/>
</dbReference>
<evidence type="ECO:0000256" key="11">
    <source>
        <dbReference type="ARBA" id="ARBA00023204"/>
    </source>
</evidence>
<dbReference type="SMART" id="SM00491">
    <property type="entry name" value="HELICc2"/>
    <property type="match status" value="1"/>
</dbReference>
<keyword evidence="1" id="KW-0004">4Fe-4S</keyword>
<keyword evidence="8" id="KW-0408">Iron</keyword>
<dbReference type="Gene3D" id="1.10.30.20">
    <property type="entry name" value="Bacterial XPD DNA helicase, FeS cluster domain"/>
    <property type="match status" value="1"/>
</dbReference>
<dbReference type="GO" id="GO:0003678">
    <property type="term" value="F:DNA helicase activity"/>
    <property type="evidence" value="ECO:0007669"/>
    <property type="project" value="UniProtKB-EC"/>
</dbReference>
<gene>
    <name evidence="15" type="ORF">CLPA_c21580</name>
    <name evidence="16" type="ORF">CP6013_01021</name>
</gene>
<dbReference type="PANTHER" id="PTHR11472:SF34">
    <property type="entry name" value="REGULATOR OF TELOMERE ELONGATION HELICASE 1"/>
    <property type="match status" value="1"/>
</dbReference>
<dbReference type="RefSeq" id="WP_034830203.1">
    <property type="nucleotide sequence ID" value="NZ_JPGY02000001.1"/>
</dbReference>
<dbReference type="Gene3D" id="3.40.50.300">
    <property type="entry name" value="P-loop containing nucleotide triphosphate hydrolases"/>
    <property type="match status" value="2"/>
</dbReference>
<feature type="domain" description="Helicase ATP-binding" evidence="14">
    <location>
        <begin position="183"/>
        <end position="440"/>
    </location>
</feature>
<keyword evidence="10" id="KW-0238">DNA-binding</keyword>
<dbReference type="EMBL" id="CP009268">
    <property type="protein sequence ID" value="AJA52216.1"/>
    <property type="molecule type" value="Genomic_DNA"/>
</dbReference>
<dbReference type="Gene3D" id="1.10.275.40">
    <property type="match status" value="1"/>
</dbReference>
<dbReference type="GO" id="GO:0051539">
    <property type="term" value="F:4 iron, 4 sulfur cluster binding"/>
    <property type="evidence" value="ECO:0007669"/>
    <property type="project" value="UniProtKB-KW"/>
</dbReference>
<evidence type="ECO:0000256" key="7">
    <source>
        <dbReference type="ARBA" id="ARBA00022840"/>
    </source>
</evidence>
<dbReference type="PATRIC" id="fig|1262449.7.peg.2171"/>
<reference evidence="15 18" key="1">
    <citation type="journal article" date="2015" name="Genome Announc.">
        <title>Complete Genome Sequence of the Nitrogen-Fixing and Solvent-Producing Clostridium pasteurianum DSM 525.</title>
        <authorList>
            <person name="Poehlein A."/>
            <person name="Grosse-Honebrink A."/>
            <person name="Zhang Y."/>
            <person name="Minton N.P."/>
            <person name="Daniel R."/>
        </authorList>
    </citation>
    <scope>NUCLEOTIDE SEQUENCE [LARGE SCALE GENOMIC DNA]</scope>
    <source>
        <strain evidence="15">DSM 525</strain>
        <strain evidence="18">DSM 525 / ATCC 6013</strain>
    </source>
</reference>
<dbReference type="Proteomes" id="UP000030905">
    <property type="component" value="Chromosome"/>
</dbReference>
<evidence type="ECO:0000256" key="12">
    <source>
        <dbReference type="ARBA" id="ARBA00023235"/>
    </source>
</evidence>
<protein>
    <submittedName>
        <fullName evidence="15">ATP-dependent DNA helicase</fullName>
        <ecNumber evidence="15">3.6.4.12</ecNumber>
    </submittedName>
    <submittedName>
        <fullName evidence="16">Helicase c2</fullName>
    </submittedName>
</protein>
<evidence type="ECO:0000256" key="8">
    <source>
        <dbReference type="ARBA" id="ARBA00023004"/>
    </source>
</evidence>
<dbReference type="eggNOG" id="COG1199">
    <property type="taxonomic scope" value="Bacteria"/>
</dbReference>
<evidence type="ECO:0000313" key="18">
    <source>
        <dbReference type="Proteomes" id="UP000030905"/>
    </source>
</evidence>
<dbReference type="InterPro" id="IPR006554">
    <property type="entry name" value="Helicase-like_DEXD_c2"/>
</dbReference>
<dbReference type="EMBL" id="JPGY02000001">
    <property type="protein sequence ID" value="KRU11774.1"/>
    <property type="molecule type" value="Genomic_DNA"/>
</dbReference>
<dbReference type="Pfam" id="PF06733">
    <property type="entry name" value="DEAD_2"/>
    <property type="match status" value="1"/>
</dbReference>
<reference evidence="16" key="2">
    <citation type="submission" date="2015-10" db="EMBL/GenBank/DDBJ databases">
        <title>Improved Draft Genome Sequence of Clostridium pasteurianum Strain ATCC 6013 (DSM 525) Using a Hybrid Next-Generation Sequencing Approach.</title>
        <authorList>
            <person name="Pyne M.E."/>
            <person name="Utturkar S.M."/>
            <person name="Brown S.D."/>
            <person name="Moo-Young M."/>
            <person name="Chung D.A."/>
            <person name="Chou P.C."/>
        </authorList>
    </citation>
    <scope>NUCLEOTIDE SEQUENCE</scope>
    <source>
        <strain evidence="16">ATCC 6013</strain>
    </source>
</reference>